<organism evidence="1 2">
    <name type="scientific">Branchiostoma lanceolatum</name>
    <name type="common">Common lancelet</name>
    <name type="synonym">Amphioxus lanceolatum</name>
    <dbReference type="NCBI Taxonomy" id="7740"/>
    <lineage>
        <taxon>Eukaryota</taxon>
        <taxon>Metazoa</taxon>
        <taxon>Chordata</taxon>
        <taxon>Cephalochordata</taxon>
        <taxon>Leptocardii</taxon>
        <taxon>Amphioxiformes</taxon>
        <taxon>Branchiostomatidae</taxon>
        <taxon>Branchiostoma</taxon>
    </lineage>
</organism>
<dbReference type="AlphaFoldDB" id="A0A8J9ZZN0"/>
<reference evidence="1" key="1">
    <citation type="submission" date="2022-01" db="EMBL/GenBank/DDBJ databases">
        <authorList>
            <person name="Braso-Vives M."/>
        </authorList>
    </citation>
    <scope>NUCLEOTIDE SEQUENCE</scope>
</reference>
<dbReference type="Proteomes" id="UP000838412">
    <property type="component" value="Chromosome 5"/>
</dbReference>
<accession>A0A8J9ZZN0</accession>
<keyword evidence="2" id="KW-1185">Reference proteome</keyword>
<sequence>MDDDRCTLELKDISTLGANENFINLAIGYEFTKDEELWAPKELWARVGADITLERAIWTAALPVTVVPRGKPVLVLDASVTDTGNLGRGEMVTFNVDLRHDPNSTAAAYNVTVKLISTPFVKYVSLGTLTDGPTPTVSVKPNKVSFKWPQLDIDDRLQFTFKMRIDPDHKERPGDHRFVGPLETLYRGTALPGRRLRTETKLLQFFYKIVENPERQTVPEFREKSFLVDSQNNKVYFCNYARRRKGLNACFAHDENSSSEQESWRVLSPILGSLLGVSRAESQLYGVSHCGRAYMMSEDDGRTWYSVPRDDWTRARQTDYVPAMEVREGENSDGSTAHGTTWRANDTGILRLPVGETSWQQVASWT</sequence>
<gene>
    <name evidence="1" type="primary">Hypp3145</name>
    <name evidence="1" type="ORF">BLAG_LOCUS19299</name>
</gene>
<dbReference type="EMBL" id="OV696690">
    <property type="protein sequence ID" value="CAH1265247.1"/>
    <property type="molecule type" value="Genomic_DNA"/>
</dbReference>
<dbReference type="OrthoDB" id="6082019at2759"/>
<proteinExistence type="predicted"/>
<name>A0A8J9ZZN0_BRALA</name>
<protein>
    <submittedName>
        <fullName evidence="1">Hypp3145 protein</fullName>
    </submittedName>
</protein>
<evidence type="ECO:0000313" key="1">
    <source>
        <dbReference type="EMBL" id="CAH1265247.1"/>
    </source>
</evidence>
<evidence type="ECO:0000313" key="2">
    <source>
        <dbReference type="Proteomes" id="UP000838412"/>
    </source>
</evidence>